<reference evidence="2" key="1">
    <citation type="journal article" date="2019" name="Plant Biotechnol. J.">
        <title>Genome sequencing of the Australian wild diploid species Gossypium australe highlights disease resistance and delayed gland morphogenesis.</title>
        <authorList>
            <person name="Cai Y."/>
            <person name="Cai X."/>
            <person name="Wang Q."/>
            <person name="Wang P."/>
            <person name="Zhang Y."/>
            <person name="Cai C."/>
            <person name="Xu Y."/>
            <person name="Wang K."/>
            <person name="Zhou Z."/>
            <person name="Wang C."/>
            <person name="Geng S."/>
            <person name="Li B."/>
            <person name="Dong Q."/>
            <person name="Hou Y."/>
            <person name="Wang H."/>
            <person name="Ai P."/>
            <person name="Liu Z."/>
            <person name="Yi F."/>
            <person name="Sun M."/>
            <person name="An G."/>
            <person name="Cheng J."/>
            <person name="Zhang Y."/>
            <person name="Shi Q."/>
            <person name="Xie Y."/>
            <person name="Shi X."/>
            <person name="Chang Y."/>
            <person name="Huang F."/>
            <person name="Chen Y."/>
            <person name="Hong S."/>
            <person name="Mi L."/>
            <person name="Sun Q."/>
            <person name="Zhang L."/>
            <person name="Zhou B."/>
            <person name="Peng R."/>
            <person name="Zhang X."/>
            <person name="Liu F."/>
        </authorList>
    </citation>
    <scope>NUCLEOTIDE SEQUENCE [LARGE SCALE GENOMIC DNA]</scope>
    <source>
        <strain evidence="2">cv. PA1801</strain>
    </source>
</reference>
<protein>
    <submittedName>
        <fullName evidence="1">Protein CURVATURE THYLAKOID 1A, chloroplastic-like</fullName>
    </submittedName>
</protein>
<dbReference type="Proteomes" id="UP000325315">
    <property type="component" value="Unassembled WGS sequence"/>
</dbReference>
<organism evidence="1 2">
    <name type="scientific">Gossypium australe</name>
    <dbReference type="NCBI Taxonomy" id="47621"/>
    <lineage>
        <taxon>Eukaryota</taxon>
        <taxon>Viridiplantae</taxon>
        <taxon>Streptophyta</taxon>
        <taxon>Embryophyta</taxon>
        <taxon>Tracheophyta</taxon>
        <taxon>Spermatophyta</taxon>
        <taxon>Magnoliopsida</taxon>
        <taxon>eudicotyledons</taxon>
        <taxon>Gunneridae</taxon>
        <taxon>Pentapetalae</taxon>
        <taxon>rosids</taxon>
        <taxon>malvids</taxon>
        <taxon>Malvales</taxon>
        <taxon>Malvaceae</taxon>
        <taxon>Malvoideae</taxon>
        <taxon>Gossypium</taxon>
    </lineage>
</organism>
<evidence type="ECO:0000313" key="2">
    <source>
        <dbReference type="Proteomes" id="UP000325315"/>
    </source>
</evidence>
<comment type="caution">
    <text evidence="1">The sequence shown here is derived from an EMBL/GenBank/DDBJ whole genome shotgun (WGS) entry which is preliminary data.</text>
</comment>
<proteinExistence type="predicted"/>
<sequence length="152" mass="16238">MAAAAASASMSATAVLIPRVPAAVRTTRCSALPPLPPRVSTASFSSSVKLTPVKSSLLYPVLPNTIFGIEIGFFGNEIIGGGCRIRNVILVTITSVKSSCSKLIMEALSDKDGSIFWTIIWELGPQISNGDELVPIQVWDRMQVTTLDECRT</sequence>
<name>A0A5B6VKH9_9ROSI</name>
<accession>A0A5B6VKH9</accession>
<gene>
    <name evidence="1" type="ORF">EPI10_015403</name>
</gene>
<dbReference type="AlphaFoldDB" id="A0A5B6VKH9"/>
<dbReference type="EMBL" id="SMMG02000006">
    <property type="protein sequence ID" value="KAA3469636.1"/>
    <property type="molecule type" value="Genomic_DNA"/>
</dbReference>
<evidence type="ECO:0000313" key="1">
    <source>
        <dbReference type="EMBL" id="KAA3469636.1"/>
    </source>
</evidence>
<keyword evidence="2" id="KW-1185">Reference proteome</keyword>